<dbReference type="EMBL" id="MQVR01000084">
    <property type="protein sequence ID" value="OKL53136.1"/>
    <property type="molecule type" value="Genomic_DNA"/>
</dbReference>
<feature type="transmembrane region" description="Helical" evidence="8">
    <location>
        <begin position="497"/>
        <end position="519"/>
    </location>
</feature>
<reference evidence="11" key="1">
    <citation type="submission" date="2016-12" db="EMBL/GenBank/DDBJ databases">
        <authorList>
            <person name="Meng X."/>
        </authorList>
    </citation>
    <scope>NUCLEOTIDE SEQUENCE [LARGE SCALE GENOMIC DNA]</scope>
    <source>
        <strain evidence="11">DSM 19116</strain>
    </source>
</reference>
<dbReference type="GO" id="GO:0005886">
    <property type="term" value="C:plasma membrane"/>
    <property type="evidence" value="ECO:0007669"/>
    <property type="project" value="UniProtKB-SubCell"/>
</dbReference>
<dbReference type="PANTHER" id="PTHR30445">
    <property type="entry name" value="K(+)_H(+) ANTIPORTER SUBUNIT KHTT"/>
    <property type="match status" value="1"/>
</dbReference>
<evidence type="ECO:0000313" key="11">
    <source>
        <dbReference type="Proteomes" id="UP000185628"/>
    </source>
</evidence>
<evidence type="ECO:0000313" key="10">
    <source>
        <dbReference type="EMBL" id="OKL53136.1"/>
    </source>
</evidence>
<keyword evidence="4" id="KW-1003">Cell membrane</keyword>
<evidence type="ECO:0000256" key="1">
    <source>
        <dbReference type="ARBA" id="ARBA00004651"/>
    </source>
</evidence>
<feature type="transmembrane region" description="Helical" evidence="8">
    <location>
        <begin position="33"/>
        <end position="53"/>
    </location>
</feature>
<dbReference type="PROSITE" id="PS51202">
    <property type="entry name" value="RCK_C"/>
    <property type="match status" value="1"/>
</dbReference>
<dbReference type="Proteomes" id="UP000185628">
    <property type="component" value="Unassembled WGS sequence"/>
</dbReference>
<feature type="transmembrane region" description="Helical" evidence="8">
    <location>
        <begin position="60"/>
        <end position="79"/>
    </location>
</feature>
<dbReference type="GO" id="GO:0006813">
    <property type="term" value="P:potassium ion transport"/>
    <property type="evidence" value="ECO:0007669"/>
    <property type="project" value="InterPro"/>
</dbReference>
<comment type="caution">
    <text evidence="10">The sequence shown here is derived from an EMBL/GenBank/DDBJ whole genome shotgun (WGS) entry which is preliminary data.</text>
</comment>
<dbReference type="InterPro" id="IPR006037">
    <property type="entry name" value="RCK_C"/>
</dbReference>
<keyword evidence="7 8" id="KW-0472">Membrane</keyword>
<comment type="similarity">
    <text evidence="2">Belongs to the AAE transporter (TC 2.A.81) family.</text>
</comment>
<dbReference type="AlphaFoldDB" id="A0A1Q5Q082"/>
<gene>
    <name evidence="10" type="ORF">BSZ39_11075</name>
</gene>
<evidence type="ECO:0000256" key="7">
    <source>
        <dbReference type="ARBA" id="ARBA00023136"/>
    </source>
</evidence>
<dbReference type="InterPro" id="IPR050144">
    <property type="entry name" value="AAE_transporter"/>
</dbReference>
<sequence>MSLLAASPLLALFVVVALGSLIGQIPFGPLKFGAAGALFVGLAIGAAVPGLGAELGLVQGLGLALFVYLVGLAAGQPFFTEFRRTAPLIGVAVVILALAAAAALVAGPLLGVATPVGAGIYTGALTATPALAAANAAAGSNEPAIGYAIGYPIGVIVALIVISIVVTRTWPATRDTDPAHEIAAVSARVAAPIAIRDVPGFATQELRMSYLRRDGLTRVISPGEPLHSGDEVLLVGHRDVVARAIDAVGERLPEHLADNRTQVDFRYFVLSNHDLAGRTVAELNLPARFGGVMTRVKRGDQELLAADDLELELSDRVLVVVPRDAIADVARFFGDSETGVSTFSALSVGIGMAAGLLLGFAQISLGGAHFSLGTAAGPLVVGMLLGYIGRTGPIVWQIPPAANLTLRQLGLLIFLAAVGITAGPSFAQFAFTGQGLRAGALAALIVIVTTLLTFAAGRILGLSPARTAGAIAGIIGQPALYAYAASRLDDDRIEAGYAALFAVGILLKIVLVTALIALAS</sequence>
<protein>
    <submittedName>
        <fullName evidence="10">Transporter</fullName>
    </submittedName>
</protein>
<dbReference type="GO" id="GO:0008324">
    <property type="term" value="F:monoatomic cation transmembrane transporter activity"/>
    <property type="evidence" value="ECO:0007669"/>
    <property type="project" value="InterPro"/>
</dbReference>
<evidence type="ECO:0000256" key="6">
    <source>
        <dbReference type="ARBA" id="ARBA00022989"/>
    </source>
</evidence>
<feature type="transmembrane region" description="Helical" evidence="8">
    <location>
        <begin position="437"/>
        <end position="456"/>
    </location>
</feature>
<dbReference type="NCBIfam" id="TIGR01625">
    <property type="entry name" value="YidE_YbjL_dupl"/>
    <property type="match status" value="1"/>
</dbReference>
<evidence type="ECO:0000256" key="2">
    <source>
        <dbReference type="ARBA" id="ARBA00009854"/>
    </source>
</evidence>
<dbReference type="SUPFAM" id="SSF116726">
    <property type="entry name" value="TrkA C-terminal domain-like"/>
    <property type="match status" value="1"/>
</dbReference>
<evidence type="ECO:0000256" key="5">
    <source>
        <dbReference type="ARBA" id="ARBA00022692"/>
    </source>
</evidence>
<dbReference type="Gene3D" id="3.30.70.1450">
    <property type="entry name" value="Regulator of K+ conductance, C-terminal domain"/>
    <property type="match status" value="1"/>
</dbReference>
<dbReference type="RefSeq" id="WP_073717392.1">
    <property type="nucleotide sequence ID" value="NZ_MQVR01000084.1"/>
</dbReference>
<feature type="transmembrane region" description="Helical" evidence="8">
    <location>
        <begin position="118"/>
        <end position="138"/>
    </location>
</feature>
<accession>A0A1Q5Q082</accession>
<dbReference type="InterPro" id="IPR006512">
    <property type="entry name" value="YidE_YbjL"/>
</dbReference>
<evidence type="ECO:0000259" key="9">
    <source>
        <dbReference type="PROSITE" id="PS51202"/>
    </source>
</evidence>
<dbReference type="OrthoDB" id="9155749at2"/>
<feature type="transmembrane region" description="Helical" evidence="8">
    <location>
        <begin position="409"/>
        <end position="431"/>
    </location>
</feature>
<feature type="transmembrane region" description="Helical" evidence="8">
    <location>
        <begin position="468"/>
        <end position="485"/>
    </location>
</feature>
<dbReference type="InterPro" id="IPR036721">
    <property type="entry name" value="RCK_C_sf"/>
</dbReference>
<feature type="domain" description="RCK C-terminal" evidence="9">
    <location>
        <begin position="251"/>
        <end position="335"/>
    </location>
</feature>
<dbReference type="PANTHER" id="PTHR30445:SF3">
    <property type="entry name" value="TRANSPORT PROTEIN YIDE-RELATED"/>
    <property type="match status" value="1"/>
</dbReference>
<organism evidence="10 11">
    <name type="scientific">Bowdeniella nasicola</name>
    <dbReference type="NCBI Taxonomy" id="208480"/>
    <lineage>
        <taxon>Bacteria</taxon>
        <taxon>Bacillati</taxon>
        <taxon>Actinomycetota</taxon>
        <taxon>Actinomycetes</taxon>
        <taxon>Actinomycetales</taxon>
        <taxon>Actinomycetaceae</taxon>
        <taxon>Bowdeniella</taxon>
    </lineage>
</organism>
<evidence type="ECO:0000256" key="8">
    <source>
        <dbReference type="SAM" id="Phobius"/>
    </source>
</evidence>
<feature type="transmembrane region" description="Helical" evidence="8">
    <location>
        <begin position="144"/>
        <end position="166"/>
    </location>
</feature>
<dbReference type="Pfam" id="PF06826">
    <property type="entry name" value="Asp-Al_Ex"/>
    <property type="match status" value="2"/>
</dbReference>
<evidence type="ECO:0000256" key="4">
    <source>
        <dbReference type="ARBA" id="ARBA00022475"/>
    </source>
</evidence>
<dbReference type="Pfam" id="PF02080">
    <property type="entry name" value="TrkA_C"/>
    <property type="match status" value="1"/>
</dbReference>
<feature type="transmembrane region" description="Helical" evidence="8">
    <location>
        <begin position="367"/>
        <end position="388"/>
    </location>
</feature>
<evidence type="ECO:0000256" key="3">
    <source>
        <dbReference type="ARBA" id="ARBA00022448"/>
    </source>
</evidence>
<name>A0A1Q5Q082_9ACTO</name>
<keyword evidence="3" id="KW-0813">Transport</keyword>
<keyword evidence="6 8" id="KW-1133">Transmembrane helix</keyword>
<comment type="subcellular location">
    <subcellularLocation>
        <location evidence="1">Cell membrane</location>
        <topology evidence="1">Multi-pass membrane protein</topology>
    </subcellularLocation>
</comment>
<keyword evidence="11" id="KW-1185">Reference proteome</keyword>
<keyword evidence="5 8" id="KW-0812">Transmembrane</keyword>
<feature type="transmembrane region" description="Helical" evidence="8">
    <location>
        <begin position="85"/>
        <end position="106"/>
    </location>
</feature>
<proteinExistence type="inferred from homology"/>
<feature type="transmembrane region" description="Helical" evidence="8">
    <location>
        <begin position="340"/>
        <end position="361"/>
    </location>
</feature>